<dbReference type="Proteomes" id="UP001312908">
    <property type="component" value="Unassembled WGS sequence"/>
</dbReference>
<name>A0ABU7U3P5_9PROT</name>
<protein>
    <submittedName>
        <fullName evidence="1">PBP-domain domain-containing protein</fullName>
    </submittedName>
</protein>
<organism evidence="1 2">
    <name type="scientific">Sorlinia euscelidii</name>
    <dbReference type="NCBI Taxonomy" id="3081148"/>
    <lineage>
        <taxon>Bacteria</taxon>
        <taxon>Pseudomonadati</taxon>
        <taxon>Pseudomonadota</taxon>
        <taxon>Alphaproteobacteria</taxon>
        <taxon>Acetobacterales</taxon>
        <taxon>Acetobacteraceae</taxon>
        <taxon>Sorlinia</taxon>
    </lineage>
</organism>
<gene>
    <name evidence="1" type="ORF">DOFOFD_07520</name>
</gene>
<comment type="caution">
    <text evidence="1">The sequence shown here is derived from an EMBL/GenBank/DDBJ whole genome shotgun (WGS) entry which is preliminary data.</text>
</comment>
<sequence length="109" mass="12014">MIGIQRRRRLIRRRGRIMSLRHAAPESAMVKIMAYAAPVSTAFLTDGMPRQAFIAEITHDELARAPSYGRPSAGDVILDGDRRYTLTDACPVYDGQQIVGWKLIAAGGT</sequence>
<dbReference type="EMBL" id="JAWJZY010000003">
    <property type="protein sequence ID" value="MEE8658858.1"/>
    <property type="molecule type" value="Genomic_DNA"/>
</dbReference>
<reference evidence="1 2" key="1">
    <citation type="submission" date="2023-10" db="EMBL/GenBank/DDBJ databases">
        <title>Sorlinia euscelidii gen. nov., sp. nov., an acetic acid bacteria isolated from the gut of Euscelidius variegatus emitter.</title>
        <authorList>
            <person name="Michoud G."/>
            <person name="Marasco R."/>
            <person name="Seferji K."/>
            <person name="Gonella E."/>
            <person name="Garuglieri E."/>
            <person name="Alma A."/>
            <person name="Mapelli F."/>
            <person name="Borin S."/>
            <person name="Daffonchio D."/>
            <person name="Crotti E."/>
        </authorList>
    </citation>
    <scope>NUCLEOTIDE SEQUENCE [LARGE SCALE GENOMIC DNA]</scope>
    <source>
        <strain evidence="1 2">EV16P</strain>
    </source>
</reference>
<evidence type="ECO:0000313" key="2">
    <source>
        <dbReference type="Proteomes" id="UP001312908"/>
    </source>
</evidence>
<accession>A0ABU7U3P5</accession>
<evidence type="ECO:0000313" key="1">
    <source>
        <dbReference type="EMBL" id="MEE8658858.1"/>
    </source>
</evidence>
<proteinExistence type="predicted"/>
<keyword evidence="2" id="KW-1185">Reference proteome</keyword>